<dbReference type="Pfam" id="PF00106">
    <property type="entry name" value="adh_short"/>
    <property type="match status" value="1"/>
</dbReference>
<accession>M6GRL7</accession>
<evidence type="ECO:0000313" key="2">
    <source>
        <dbReference type="Proteomes" id="UP000012128"/>
    </source>
</evidence>
<name>M6GRL7_LEPIR</name>
<dbReference type="InterPro" id="IPR002347">
    <property type="entry name" value="SDR_fam"/>
</dbReference>
<protein>
    <submittedName>
        <fullName evidence="1">Oxidoreductase, short chain dehydrogenase/reductase domain protein</fullName>
    </submittedName>
</protein>
<dbReference type="PANTHER" id="PTHR43550">
    <property type="entry name" value="3-KETODIHYDROSPHINGOSINE REDUCTASE"/>
    <property type="match status" value="1"/>
</dbReference>
<dbReference type="InterPro" id="IPR036291">
    <property type="entry name" value="NAD(P)-bd_dom_sf"/>
</dbReference>
<dbReference type="SUPFAM" id="SSF51735">
    <property type="entry name" value="NAD(P)-binding Rossmann-fold domains"/>
    <property type="match status" value="1"/>
</dbReference>
<dbReference type="Proteomes" id="UP000012128">
    <property type="component" value="Unassembled WGS sequence"/>
</dbReference>
<dbReference type="EMBL" id="AFLW02000128">
    <property type="protein sequence ID" value="EMM81536.1"/>
    <property type="molecule type" value="Genomic_DNA"/>
</dbReference>
<dbReference type="PANTHER" id="PTHR43550:SF3">
    <property type="entry name" value="3-KETODIHYDROSPHINGOSINE REDUCTASE"/>
    <property type="match status" value="1"/>
</dbReference>
<proteinExistence type="predicted"/>
<organism evidence="1 2">
    <name type="scientific">Leptospira interrogans str. 2006001854</name>
    <dbReference type="NCBI Taxonomy" id="1001590"/>
    <lineage>
        <taxon>Bacteria</taxon>
        <taxon>Pseudomonadati</taxon>
        <taxon>Spirochaetota</taxon>
        <taxon>Spirochaetia</taxon>
        <taxon>Leptospirales</taxon>
        <taxon>Leptospiraceae</taxon>
        <taxon>Leptospira</taxon>
    </lineage>
</organism>
<reference evidence="1 2" key="1">
    <citation type="submission" date="2013-01" db="EMBL/GenBank/DDBJ databases">
        <authorList>
            <person name="Harkins D.M."/>
            <person name="Durkin A.S."/>
            <person name="Brinkac L.M."/>
            <person name="Haft D.H."/>
            <person name="Selengut J.D."/>
            <person name="Sanka R."/>
            <person name="DePew J."/>
            <person name="Purushe J."/>
            <person name="Hospenthal D.R."/>
            <person name="Murray C.K."/>
            <person name="Pimentel G."/>
            <person name="Wasfy M."/>
            <person name="Parker T."/>
            <person name="Miller R.S."/>
            <person name="Vinetz J.M."/>
            <person name="Sutton G.G."/>
            <person name="Nierman W.C."/>
            <person name="Fouts D.E."/>
        </authorList>
    </citation>
    <scope>NUCLEOTIDE SEQUENCE [LARGE SCALE GENOMIC DNA]</scope>
    <source>
        <strain evidence="1 2">2006001854</strain>
    </source>
</reference>
<evidence type="ECO:0000313" key="1">
    <source>
        <dbReference type="EMBL" id="EMM81536.1"/>
    </source>
</evidence>
<dbReference type="AlphaFoldDB" id="M6GRL7"/>
<gene>
    <name evidence="1" type="ORF">LEP1GSC037_5144</name>
</gene>
<comment type="caution">
    <text evidence="1">The sequence shown here is derived from an EMBL/GenBank/DDBJ whole genome shotgun (WGS) entry which is preliminary data.</text>
</comment>
<sequence length="91" mass="9884">MRFEGRNVFIIGGSAGIGKGLALEFAKQGANVVIAARNKKALETTVAELRTIGFKNAIFDFVVADVSNVLQIQKGRKEGSQNFKRSRPSNM</sequence>
<dbReference type="Gene3D" id="3.40.50.720">
    <property type="entry name" value="NAD(P)-binding Rossmann-like Domain"/>
    <property type="match status" value="1"/>
</dbReference>